<dbReference type="GO" id="GO:0005886">
    <property type="term" value="C:plasma membrane"/>
    <property type="evidence" value="ECO:0007669"/>
    <property type="project" value="UniProtKB-SubCell"/>
</dbReference>
<dbReference type="AlphaFoldDB" id="I1D1N6"/>
<evidence type="ECO:0000256" key="7">
    <source>
        <dbReference type="SAM" id="MobiDB-lite"/>
    </source>
</evidence>
<feature type="transmembrane region" description="Helical" evidence="8">
    <location>
        <begin position="138"/>
        <end position="159"/>
    </location>
</feature>
<evidence type="ECO:0000256" key="4">
    <source>
        <dbReference type="ARBA" id="ARBA00022692"/>
    </source>
</evidence>
<evidence type="ECO:0000256" key="6">
    <source>
        <dbReference type="ARBA" id="ARBA00023136"/>
    </source>
</evidence>
<feature type="transmembrane region" description="Helical" evidence="8">
    <location>
        <begin position="64"/>
        <end position="85"/>
    </location>
</feature>
<comment type="similarity">
    <text evidence="2">Belongs to the NrfD family.</text>
</comment>
<feature type="transmembrane region" description="Helical" evidence="8">
    <location>
        <begin position="97"/>
        <end position="118"/>
    </location>
</feature>
<evidence type="ECO:0000256" key="3">
    <source>
        <dbReference type="ARBA" id="ARBA00022475"/>
    </source>
</evidence>
<protein>
    <submittedName>
        <fullName evidence="9">Formate-dependent nitrite reductase, membrane component</fullName>
    </submittedName>
</protein>
<keyword evidence="4 8" id="KW-0812">Transmembrane</keyword>
<dbReference type="STRING" id="928724.SacglDRAFT_01951"/>
<dbReference type="PANTHER" id="PTHR34856">
    <property type="entry name" value="PROTEIN NRFD"/>
    <property type="match status" value="1"/>
</dbReference>
<sequence>MRGRKDLLREPRSDRGAADTRARMFARRGDRRGDDGSREPATVPRAEFRSYYGRPVLKPPVWEWLIPAYFFTGGLSAGTAVLAAGADLTSRPALRRVGRVSALAGLGASTYLLVADLGRPERFHHMLRVARPTSPMSVGTWILVAYGPAIGLAAVSELVPKRLRRMLLARLLRWLARPAGMAAAAVAPAVASYTAVLLSQTAVPAWNTAHPQLPFVFTGSAAASAGGLAQVLVPVEQAGPARAFGVGGAVMELVASKVLERRLGLVAKAYSRGRAGTLRRWSHRLTVAGAVGSLVAASRSRVAAALSGLALLGGSALQRFAVFHAGVASTEDPEYVVVPQRERLAARRAVAEERPRR</sequence>
<dbReference type="EMBL" id="CM001484">
    <property type="protein sequence ID" value="EIE98860.1"/>
    <property type="molecule type" value="Genomic_DNA"/>
</dbReference>
<feature type="compositionally biased region" description="Basic and acidic residues" evidence="7">
    <location>
        <begin position="1"/>
        <end position="38"/>
    </location>
</feature>
<keyword evidence="6 8" id="KW-0472">Membrane</keyword>
<dbReference type="HOGENOM" id="CLU_045348_0_0_11"/>
<evidence type="ECO:0000256" key="5">
    <source>
        <dbReference type="ARBA" id="ARBA00022989"/>
    </source>
</evidence>
<dbReference type="Pfam" id="PF03916">
    <property type="entry name" value="NrfD"/>
    <property type="match status" value="1"/>
</dbReference>
<evidence type="ECO:0000256" key="1">
    <source>
        <dbReference type="ARBA" id="ARBA00004651"/>
    </source>
</evidence>
<dbReference type="InterPro" id="IPR052049">
    <property type="entry name" value="Electron_transfer_protein"/>
</dbReference>
<feature type="transmembrane region" description="Helical" evidence="8">
    <location>
        <begin position="179"/>
        <end position="198"/>
    </location>
</feature>
<reference evidence="9 10" key="1">
    <citation type="submission" date="2011-09" db="EMBL/GenBank/DDBJ databases">
        <authorList>
            <consortium name="US DOE Joint Genome Institute (JGI-PGF)"/>
            <person name="Lucas S."/>
            <person name="Han J."/>
            <person name="Lapidus A."/>
            <person name="Cheng J.-F."/>
            <person name="Goodwin L."/>
            <person name="Pitluck S."/>
            <person name="Peters L."/>
            <person name="Land M.L."/>
            <person name="Hauser L."/>
            <person name="Brambilla E."/>
            <person name="Klenk H.-P."/>
            <person name="Woyke T.J."/>
        </authorList>
    </citation>
    <scope>NUCLEOTIDE SEQUENCE [LARGE SCALE GENOMIC DNA]</scope>
    <source>
        <strain evidence="9 10">K62</strain>
    </source>
</reference>
<evidence type="ECO:0000256" key="2">
    <source>
        <dbReference type="ARBA" id="ARBA00008929"/>
    </source>
</evidence>
<keyword evidence="10" id="KW-1185">Reference proteome</keyword>
<keyword evidence="3" id="KW-1003">Cell membrane</keyword>
<reference evidence="10" key="2">
    <citation type="submission" date="2012-01" db="EMBL/GenBank/DDBJ databases">
        <title>Noncontiguous Finished sequence of chromosome of Saccharomonospora glauca K62.</title>
        <authorList>
            <consortium name="US DOE Joint Genome Institute"/>
            <person name="Lucas S."/>
            <person name="Han J."/>
            <person name="Lapidus A."/>
            <person name="Cheng J.-F."/>
            <person name="Goodwin L."/>
            <person name="Pitluck S."/>
            <person name="Peters L."/>
            <person name="Mikhailova N."/>
            <person name="Held B."/>
            <person name="Detter J.C."/>
            <person name="Han C."/>
            <person name="Tapia R."/>
            <person name="Land M."/>
            <person name="Hauser L."/>
            <person name="Kyrpides N."/>
            <person name="Ivanova N."/>
            <person name="Pagani I."/>
            <person name="Brambilla E.-M."/>
            <person name="Klenk H.-P."/>
            <person name="Woyke T."/>
        </authorList>
    </citation>
    <scope>NUCLEOTIDE SEQUENCE [LARGE SCALE GENOMIC DNA]</scope>
    <source>
        <strain evidence="10">K62</strain>
    </source>
</reference>
<gene>
    <name evidence="9" type="ORF">SacglDRAFT_01951</name>
</gene>
<accession>I1D1N6</accession>
<name>I1D1N6_9PSEU</name>
<dbReference type="eggNOG" id="COG3301">
    <property type="taxonomic scope" value="Bacteria"/>
</dbReference>
<dbReference type="OrthoDB" id="112837at2"/>
<proteinExistence type="inferred from homology"/>
<keyword evidence="5 8" id="KW-1133">Transmembrane helix</keyword>
<dbReference type="PANTHER" id="PTHR34856:SF2">
    <property type="entry name" value="PROTEIN NRFD"/>
    <property type="match status" value="1"/>
</dbReference>
<evidence type="ECO:0000256" key="8">
    <source>
        <dbReference type="SAM" id="Phobius"/>
    </source>
</evidence>
<feature type="region of interest" description="Disordered" evidence="7">
    <location>
        <begin position="1"/>
        <end position="41"/>
    </location>
</feature>
<evidence type="ECO:0000313" key="9">
    <source>
        <dbReference type="EMBL" id="EIE98860.1"/>
    </source>
</evidence>
<dbReference type="Gene3D" id="1.20.1630.10">
    <property type="entry name" value="Formate dehydrogenase/DMSO reductase domain"/>
    <property type="match status" value="1"/>
</dbReference>
<dbReference type="Proteomes" id="UP000005087">
    <property type="component" value="Chromosome"/>
</dbReference>
<evidence type="ECO:0000313" key="10">
    <source>
        <dbReference type="Proteomes" id="UP000005087"/>
    </source>
</evidence>
<comment type="subcellular location">
    <subcellularLocation>
        <location evidence="1">Cell membrane</location>
        <topology evidence="1">Multi-pass membrane protein</topology>
    </subcellularLocation>
</comment>
<organism evidence="9 10">
    <name type="scientific">Saccharomonospora glauca K62</name>
    <dbReference type="NCBI Taxonomy" id="928724"/>
    <lineage>
        <taxon>Bacteria</taxon>
        <taxon>Bacillati</taxon>
        <taxon>Actinomycetota</taxon>
        <taxon>Actinomycetes</taxon>
        <taxon>Pseudonocardiales</taxon>
        <taxon>Pseudonocardiaceae</taxon>
        <taxon>Saccharomonospora</taxon>
    </lineage>
</organism>
<dbReference type="InterPro" id="IPR005614">
    <property type="entry name" value="NrfD-like"/>
</dbReference>
<dbReference type="RefSeq" id="WP_005463948.1">
    <property type="nucleotide sequence ID" value="NZ_CM001484.1"/>
</dbReference>